<evidence type="ECO:0000256" key="9">
    <source>
        <dbReference type="SAM" id="Phobius"/>
    </source>
</evidence>
<feature type="transmembrane region" description="Helical" evidence="9">
    <location>
        <begin position="152"/>
        <end position="172"/>
    </location>
</feature>
<evidence type="ECO:0000256" key="1">
    <source>
        <dbReference type="ARBA" id="ARBA00004651"/>
    </source>
</evidence>
<proteinExistence type="predicted"/>
<organism evidence="11 12">
    <name type="scientific">Devosia salina</name>
    <dbReference type="NCBI Taxonomy" id="2860336"/>
    <lineage>
        <taxon>Bacteria</taxon>
        <taxon>Pseudomonadati</taxon>
        <taxon>Pseudomonadota</taxon>
        <taxon>Alphaproteobacteria</taxon>
        <taxon>Hyphomicrobiales</taxon>
        <taxon>Devosiaceae</taxon>
        <taxon>Devosia</taxon>
    </lineage>
</organism>
<feature type="domain" description="Histidine kinase/HSP90-like ATPase" evidence="10">
    <location>
        <begin position="625"/>
        <end position="715"/>
    </location>
</feature>
<sequence>MGLKMVSSEAQLRLPPMARLLAAIGIFAISALAALWLATAQPWLGLVMRAGDDGLVGLVEVQRTDLPAELRSGVRITHIGTTELRAGDVIEEPDTLSSYELLNAFRARQAEISATLALPQVVIDWSDENLAAQQVTIAPYAGRPAWSLPFEFWLQLFVGGAGAIVGGWVWALKRDRPSVFLAISGFGLMASALSAAVYSTRELALDAGLFRALNAGNYLGTNIFGLALISLLLSYPKRIGGAWIILGVWVIGFGLVGAQLLQLMPSQAIGSYGPMLGQFCIILALVVFQLFASRRAPLARAALGWFGLSILLGTSVFVFTIAVPAMLGVEPQTRQAHAFGIILIIYCGIAIAVARYRLFDLGIWSFRLVSYLLGGMLLIALDALLIYGIAIERVPAFGLALLAVALFYLPLRNFLGTMLTRRTSVDPLRVREVVDIALTPNAPLRQEKWRALLDSAFAPLSIDLADATERVQLVDGGQKMTVPSTGGTPALRLNYAHGGRKLFSQTDSDRVQQLVELMDHALASRNAQEQGAQQERTRMARDLHDNIGAQLLRTLHSQDTARKDAIISETLTDLRDIINNAQGTGLVLADILADLRFETDERLGAVEIALRWHSAIDEDRAVDARLAHTLRSIIREAASNTIRHAKADNFAVRLREVEGALHIEMSDDGVGASGINGAHDGGLVNMAARAEGHGGTLTISTGSGTQIDIRLPLEAPGQ</sequence>
<feature type="transmembrane region" description="Helical" evidence="9">
    <location>
        <begin position="396"/>
        <end position="415"/>
    </location>
</feature>
<evidence type="ECO:0000256" key="8">
    <source>
        <dbReference type="ARBA" id="ARBA00023136"/>
    </source>
</evidence>
<evidence type="ECO:0000256" key="2">
    <source>
        <dbReference type="ARBA" id="ARBA00022475"/>
    </source>
</evidence>
<feature type="transmembrane region" description="Helical" evidence="9">
    <location>
        <begin position="338"/>
        <end position="356"/>
    </location>
</feature>
<evidence type="ECO:0000256" key="7">
    <source>
        <dbReference type="ARBA" id="ARBA00023012"/>
    </source>
</evidence>
<dbReference type="Pfam" id="PF02518">
    <property type="entry name" value="HATPase_c"/>
    <property type="match status" value="1"/>
</dbReference>
<feature type="transmembrane region" description="Helical" evidence="9">
    <location>
        <begin position="368"/>
        <end position="390"/>
    </location>
</feature>
<evidence type="ECO:0000313" key="12">
    <source>
        <dbReference type="Proteomes" id="UP000825799"/>
    </source>
</evidence>
<evidence type="ECO:0000313" key="11">
    <source>
        <dbReference type="EMBL" id="QYO75516.1"/>
    </source>
</evidence>
<keyword evidence="4 9" id="KW-0812">Transmembrane</keyword>
<feature type="transmembrane region" description="Helical" evidence="9">
    <location>
        <begin position="179"/>
        <end position="198"/>
    </location>
</feature>
<keyword evidence="7" id="KW-0902">Two-component regulatory system</keyword>
<gene>
    <name evidence="11" type="ORF">K1X15_12815</name>
</gene>
<keyword evidence="8 9" id="KW-0472">Membrane</keyword>
<evidence type="ECO:0000259" key="10">
    <source>
        <dbReference type="SMART" id="SM00387"/>
    </source>
</evidence>
<evidence type="ECO:0000256" key="5">
    <source>
        <dbReference type="ARBA" id="ARBA00022777"/>
    </source>
</evidence>
<feature type="transmembrane region" description="Helical" evidence="9">
    <location>
        <begin position="242"/>
        <end position="263"/>
    </location>
</feature>
<dbReference type="Gene3D" id="3.30.565.10">
    <property type="entry name" value="Histidine kinase-like ATPase, C-terminal domain"/>
    <property type="match status" value="1"/>
</dbReference>
<name>A0ABX8WEU4_9HYPH</name>
<comment type="subcellular location">
    <subcellularLocation>
        <location evidence="1">Cell membrane</location>
        <topology evidence="1">Multi-pass membrane protein</topology>
    </subcellularLocation>
</comment>
<feature type="transmembrane region" description="Helical" evidence="9">
    <location>
        <begin position="218"/>
        <end position="235"/>
    </location>
</feature>
<dbReference type="InterPro" id="IPR036890">
    <property type="entry name" value="HATPase_C_sf"/>
</dbReference>
<reference evidence="11 12" key="1">
    <citation type="submission" date="2021-08" db="EMBL/GenBank/DDBJ databases">
        <title>Devosia salina sp. nov., isolated from the South China Sea sediment.</title>
        <authorList>
            <person name="Zhou Z."/>
        </authorList>
    </citation>
    <scope>NUCLEOTIDE SEQUENCE [LARGE SCALE GENOMIC DNA]</scope>
    <source>
        <strain evidence="11 12">SCS-3</strain>
    </source>
</reference>
<feature type="transmembrane region" description="Helical" evidence="9">
    <location>
        <begin position="303"/>
        <end position="326"/>
    </location>
</feature>
<feature type="transmembrane region" description="Helical" evidence="9">
    <location>
        <begin position="269"/>
        <end position="291"/>
    </location>
</feature>
<dbReference type="RefSeq" id="WP_220304015.1">
    <property type="nucleotide sequence ID" value="NZ_CP080590.1"/>
</dbReference>
<keyword evidence="5" id="KW-0418">Kinase</keyword>
<dbReference type="PANTHER" id="PTHR24421:SF37">
    <property type="entry name" value="SENSOR HISTIDINE KINASE NARS"/>
    <property type="match status" value="1"/>
</dbReference>
<dbReference type="SUPFAM" id="SSF55874">
    <property type="entry name" value="ATPase domain of HSP90 chaperone/DNA topoisomerase II/histidine kinase"/>
    <property type="match status" value="1"/>
</dbReference>
<dbReference type="CDD" id="cd16917">
    <property type="entry name" value="HATPase_UhpB-NarQ-NarX-like"/>
    <property type="match status" value="1"/>
</dbReference>
<evidence type="ECO:0000256" key="4">
    <source>
        <dbReference type="ARBA" id="ARBA00022692"/>
    </source>
</evidence>
<dbReference type="InterPro" id="IPR050482">
    <property type="entry name" value="Sensor_HK_TwoCompSys"/>
</dbReference>
<evidence type="ECO:0000256" key="3">
    <source>
        <dbReference type="ARBA" id="ARBA00022679"/>
    </source>
</evidence>
<dbReference type="Proteomes" id="UP000825799">
    <property type="component" value="Chromosome"/>
</dbReference>
<evidence type="ECO:0000256" key="6">
    <source>
        <dbReference type="ARBA" id="ARBA00022989"/>
    </source>
</evidence>
<dbReference type="EMBL" id="CP080590">
    <property type="protein sequence ID" value="QYO75516.1"/>
    <property type="molecule type" value="Genomic_DNA"/>
</dbReference>
<protein>
    <recommendedName>
        <fullName evidence="10">Histidine kinase/HSP90-like ATPase domain-containing protein</fullName>
    </recommendedName>
</protein>
<keyword evidence="2" id="KW-1003">Cell membrane</keyword>
<keyword evidence="3" id="KW-0808">Transferase</keyword>
<dbReference type="InterPro" id="IPR003594">
    <property type="entry name" value="HATPase_dom"/>
</dbReference>
<dbReference type="Gene3D" id="1.20.5.1930">
    <property type="match status" value="1"/>
</dbReference>
<dbReference type="SMART" id="SM00387">
    <property type="entry name" value="HATPase_c"/>
    <property type="match status" value="1"/>
</dbReference>
<keyword evidence="6 9" id="KW-1133">Transmembrane helix</keyword>
<dbReference type="PANTHER" id="PTHR24421">
    <property type="entry name" value="NITRATE/NITRITE SENSOR PROTEIN NARX-RELATED"/>
    <property type="match status" value="1"/>
</dbReference>
<accession>A0ABX8WEU4</accession>
<keyword evidence="12" id="KW-1185">Reference proteome</keyword>